<evidence type="ECO:0000256" key="2">
    <source>
        <dbReference type="ARBA" id="ARBA00023125"/>
    </source>
</evidence>
<protein>
    <submittedName>
        <fullName evidence="5">AraC family transcriptional regulator</fullName>
    </submittedName>
</protein>
<keyword evidence="1" id="KW-0805">Transcription regulation</keyword>
<dbReference type="Proteomes" id="UP000078406">
    <property type="component" value="Unassembled WGS sequence"/>
</dbReference>
<evidence type="ECO:0000313" key="5">
    <source>
        <dbReference type="EMBL" id="OAJ94822.1"/>
    </source>
</evidence>
<dbReference type="SUPFAM" id="SSF46689">
    <property type="entry name" value="Homeodomain-like"/>
    <property type="match status" value="1"/>
</dbReference>
<dbReference type="Pfam" id="PF12833">
    <property type="entry name" value="HTH_18"/>
    <property type="match status" value="1"/>
</dbReference>
<evidence type="ECO:0000259" key="4">
    <source>
        <dbReference type="PROSITE" id="PS01124"/>
    </source>
</evidence>
<dbReference type="RefSeq" id="WP_054961138.1">
    <property type="nucleotide sequence ID" value="NZ_LLEI02000021.1"/>
</dbReference>
<reference evidence="5 6" key="1">
    <citation type="journal article" date="2016" name="Syst. Appl. Microbiol.">
        <title>Vibrio bivalvicida sp. nov., a novel larval pathogen for bivalve molluscs reared in a hatchery.</title>
        <authorList>
            <person name="Dubert J."/>
            <person name="Romalde J.L."/>
            <person name="Prado S."/>
            <person name="Barja J.L."/>
        </authorList>
    </citation>
    <scope>NUCLEOTIDE SEQUENCE [LARGE SCALE GENOMIC DNA]</scope>
    <source>
        <strain evidence="5 6">605</strain>
    </source>
</reference>
<dbReference type="Gene3D" id="1.10.10.60">
    <property type="entry name" value="Homeodomain-like"/>
    <property type="match status" value="1"/>
</dbReference>
<keyword evidence="3" id="KW-0804">Transcription</keyword>
<feature type="domain" description="HTH araC/xylS-type" evidence="4">
    <location>
        <begin position="156"/>
        <end position="237"/>
    </location>
</feature>
<dbReference type="PANTHER" id="PTHR46796">
    <property type="entry name" value="HTH-TYPE TRANSCRIPTIONAL ACTIVATOR RHAS-RELATED"/>
    <property type="match status" value="1"/>
</dbReference>
<name>A0A177Y1S6_9VIBR</name>
<sequence length="250" mass="28544">MDFRILKPRGKLSDHIQAIWSVKTIGGQHGTIKKPLYCDGGSGVTFLLSGEACLSSSLISDPIIVQKYNHKTQIIELSHGAQLCGIRFQPGMMLPSLINNDSQIMSVLTSLHEQLSEQNQSRHLTTLYRWCGQQILPREAAFAKRAKLIKLATQGKIGEQFPYNQRQVERRFHQWLGMSPKYFQRLRRVHSSLNKLRENPDVSLADFALEHGFSDQAHMTREFKTFVLTTPGELSRRMKNSLSMSLKKQH</sequence>
<accession>A0A177Y1S6</accession>
<evidence type="ECO:0000256" key="1">
    <source>
        <dbReference type="ARBA" id="ARBA00023015"/>
    </source>
</evidence>
<proteinExistence type="predicted"/>
<dbReference type="InterPro" id="IPR009057">
    <property type="entry name" value="Homeodomain-like_sf"/>
</dbReference>
<dbReference type="GO" id="GO:0043565">
    <property type="term" value="F:sequence-specific DNA binding"/>
    <property type="evidence" value="ECO:0007669"/>
    <property type="project" value="InterPro"/>
</dbReference>
<evidence type="ECO:0000256" key="3">
    <source>
        <dbReference type="ARBA" id="ARBA00023163"/>
    </source>
</evidence>
<gene>
    <name evidence="5" type="ORF">APB76_05930</name>
</gene>
<evidence type="ECO:0000313" key="6">
    <source>
        <dbReference type="Proteomes" id="UP000078406"/>
    </source>
</evidence>
<dbReference type="GO" id="GO:0003700">
    <property type="term" value="F:DNA-binding transcription factor activity"/>
    <property type="evidence" value="ECO:0007669"/>
    <property type="project" value="InterPro"/>
</dbReference>
<dbReference type="EMBL" id="LLEI02000021">
    <property type="protein sequence ID" value="OAJ94822.1"/>
    <property type="molecule type" value="Genomic_DNA"/>
</dbReference>
<comment type="caution">
    <text evidence="5">The sequence shown here is derived from an EMBL/GenBank/DDBJ whole genome shotgun (WGS) entry which is preliminary data.</text>
</comment>
<dbReference type="AlphaFoldDB" id="A0A177Y1S6"/>
<keyword evidence="2" id="KW-0238">DNA-binding</keyword>
<dbReference type="PROSITE" id="PS01124">
    <property type="entry name" value="HTH_ARAC_FAMILY_2"/>
    <property type="match status" value="1"/>
</dbReference>
<dbReference type="SMART" id="SM00342">
    <property type="entry name" value="HTH_ARAC"/>
    <property type="match status" value="1"/>
</dbReference>
<dbReference type="InterPro" id="IPR050204">
    <property type="entry name" value="AraC_XylS_family_regulators"/>
</dbReference>
<organism evidence="5 6">
    <name type="scientific">Vibrio bivalvicida</name>
    <dbReference type="NCBI Taxonomy" id="1276888"/>
    <lineage>
        <taxon>Bacteria</taxon>
        <taxon>Pseudomonadati</taxon>
        <taxon>Pseudomonadota</taxon>
        <taxon>Gammaproteobacteria</taxon>
        <taxon>Vibrionales</taxon>
        <taxon>Vibrionaceae</taxon>
        <taxon>Vibrio</taxon>
        <taxon>Vibrio oreintalis group</taxon>
    </lineage>
</organism>
<dbReference type="InterPro" id="IPR018060">
    <property type="entry name" value="HTH_AraC"/>
</dbReference>